<evidence type="ECO:0000313" key="3">
    <source>
        <dbReference type="Proteomes" id="UP001157974"/>
    </source>
</evidence>
<reference evidence="2 3" key="1">
    <citation type="journal article" date="2023" name="Nat. Commun.">
        <title>Origin of minicircular mitochondrial genomes in red algae.</title>
        <authorList>
            <person name="Lee Y."/>
            <person name="Cho C.H."/>
            <person name="Lee Y.M."/>
            <person name="Park S.I."/>
            <person name="Yang J.H."/>
            <person name="West J.A."/>
            <person name="Bhattacharya D."/>
            <person name="Yoon H.S."/>
        </authorList>
    </citation>
    <scope>NUCLEOTIDE SEQUENCE [LARGE SCALE GENOMIC DNA]</scope>
    <source>
        <strain evidence="2 3">CCMP1338</strain>
        <tissue evidence="2">Whole cell</tissue>
    </source>
</reference>
<organism evidence="2 3">
    <name type="scientific">Rhodosorus marinus</name>
    <dbReference type="NCBI Taxonomy" id="101924"/>
    <lineage>
        <taxon>Eukaryota</taxon>
        <taxon>Rhodophyta</taxon>
        <taxon>Stylonematophyceae</taxon>
        <taxon>Stylonematales</taxon>
        <taxon>Stylonemataceae</taxon>
        <taxon>Rhodosorus</taxon>
    </lineage>
</organism>
<evidence type="ECO:0000256" key="1">
    <source>
        <dbReference type="ARBA" id="ARBA00023002"/>
    </source>
</evidence>
<dbReference type="Proteomes" id="UP001157974">
    <property type="component" value="Unassembled WGS sequence"/>
</dbReference>
<protein>
    <recommendedName>
        <fullName evidence="4">Methylenetetrahydrofolate reductase (NAD(P)H)</fullName>
    </recommendedName>
</protein>
<dbReference type="InterPro" id="IPR029041">
    <property type="entry name" value="FAD-linked_oxidoreductase-like"/>
</dbReference>
<keyword evidence="1" id="KW-0560">Oxidoreductase</keyword>
<evidence type="ECO:0000313" key="2">
    <source>
        <dbReference type="EMBL" id="KAJ8902675.1"/>
    </source>
</evidence>
<sequence length="297" mass="32584">MVSAFSSAAVLIPRRLGRGLLQRACSTSTTDSMRVSVELTPTMIKKAGEKVRQLLPEGMSVFIPHLASAPYSEIIEASVELANMGMNPVPHIATRRFRTFVEAGDALRDLTKRISVEQALLISGDHQVTPSSSSSMCSSSTEFISSMLLQKNGIQRVFMSAFPQPRHGSSEDDELEALRKKVKACEDSGLHLKLITQFCCDDGDLENWLKQNGGVFVREEDLHVGVVGPVKVERLRRFTKELGLSEKGIAAEDTSKTSPDQQVKLVKATSPRSGLHIFPFGGLSATSDWLQTHPEIY</sequence>
<evidence type="ECO:0008006" key="4">
    <source>
        <dbReference type="Google" id="ProtNLM"/>
    </source>
</evidence>
<dbReference type="EMBL" id="JAMWBK010000008">
    <property type="protein sequence ID" value="KAJ8902675.1"/>
    <property type="molecule type" value="Genomic_DNA"/>
</dbReference>
<comment type="caution">
    <text evidence="2">The sequence shown here is derived from an EMBL/GenBank/DDBJ whole genome shotgun (WGS) entry which is preliminary data.</text>
</comment>
<dbReference type="SUPFAM" id="SSF51730">
    <property type="entry name" value="FAD-linked oxidoreductase"/>
    <property type="match status" value="1"/>
</dbReference>
<dbReference type="Gene3D" id="3.20.20.220">
    <property type="match status" value="1"/>
</dbReference>
<accession>A0AAV8UJE8</accession>
<keyword evidence="3" id="KW-1185">Reference proteome</keyword>
<dbReference type="GO" id="GO:0016491">
    <property type="term" value="F:oxidoreductase activity"/>
    <property type="evidence" value="ECO:0007669"/>
    <property type="project" value="UniProtKB-KW"/>
</dbReference>
<name>A0AAV8UJE8_9RHOD</name>
<proteinExistence type="predicted"/>
<gene>
    <name evidence="2" type="ORF">NDN08_005995</name>
</gene>
<dbReference type="AlphaFoldDB" id="A0AAV8UJE8"/>